<dbReference type="SUPFAM" id="SSF56601">
    <property type="entry name" value="beta-lactamase/transpeptidase-like"/>
    <property type="match status" value="1"/>
</dbReference>
<evidence type="ECO:0000256" key="2">
    <source>
        <dbReference type="ARBA" id="ARBA00007090"/>
    </source>
</evidence>
<gene>
    <name evidence="15" type="primary">pbpC</name>
    <name evidence="15" type="ORF">GJV77_01600</name>
</gene>
<evidence type="ECO:0000256" key="1">
    <source>
        <dbReference type="ARBA" id="ARBA00004752"/>
    </source>
</evidence>
<evidence type="ECO:0000256" key="10">
    <source>
        <dbReference type="ARBA" id="ARBA00044770"/>
    </source>
</evidence>
<dbReference type="EC" id="2.4.99.28" evidence="10"/>
<comment type="similarity">
    <text evidence="3">In the N-terminal section; belongs to the glycosyltransferase 51 family.</text>
</comment>
<evidence type="ECO:0000256" key="9">
    <source>
        <dbReference type="ARBA" id="ARBA00023268"/>
    </source>
</evidence>
<dbReference type="PANTHER" id="PTHR32282:SF15">
    <property type="entry name" value="PENICILLIN-BINDING PROTEIN 1C"/>
    <property type="match status" value="1"/>
</dbReference>
<evidence type="ECO:0000313" key="15">
    <source>
        <dbReference type="EMBL" id="MTH28620.1"/>
    </source>
</evidence>
<keyword evidence="4" id="KW-0121">Carboxypeptidase</keyword>
<feature type="domain" description="Penicillin-binding C-terminal" evidence="14">
    <location>
        <begin position="699"/>
        <end position="784"/>
    </location>
</feature>
<sequence>MFTQKHLKWSTWSTKKKVIVSLLFILLVLYYFCLPKTLFKTPYSTVIESRTGQLMGAQIATDGQWRFPETDSVPYKFEMCITYFEDEYFDYHWGINPISMSKAFVANLKAKKVVRGGSTLTQQTIRLARKGQERSYGEKLIEAILATRLEFKYSKEKILALYASHAPFGGNVVGIDVAAWRYFGTTPDQLSWAESATLAILPNAPRLIYPGKNQGILLKKRNTLLKKLLENDIIDQSTYDLSLIEPLPNKPHELPQIAQHLLHLATGQHKGQRIKTTLDFSLQNQANTIIANYYKNYSQTEVHNIAAIIIDVETRQILSYIGNSPTTIEHKKDVDIIRAQRSTGSILKPFLYAAMLDEAELLPKTLVQDIPIVISGYKPKNFNNTYQGGVPADEALFRSLNIPFVLMLQKYSVYKFYDQLHNFKFSSIDKHPYHYGLSLVLGGAESSLWEVTRAYTTMTSTLNHFNTHQGEYREKEAQELIWNTENSTLDFGNTLKESTTVGAGAIYSTFKALTQVNRPEDDSAWRYYDSAVKIAWKTGTSFGGRDAWAVGTNKKYVIGVWVGNATGEGRPSISGVRMAGPILFDLFKLLPKSDWFDIPLDDLEEQETCTLSGYPAGPYCTTTTQLIPYRSKKMELCPYHILIHLDQTETYRVNSKCELVGNMIAKPWFNLPPTMASYYKNFHSTYLDLPPFREDCKQDINKKSLEFIYPLHGEVIYLTKNFNSDLQPIVAKAAVNTEDKNLYWYIDQEYIGQTTLFHEMPVQATPGIHYLTIVNSLGDSKTIELNIQNAHDD</sequence>
<dbReference type="GO" id="GO:0006508">
    <property type="term" value="P:proteolysis"/>
    <property type="evidence" value="ECO:0007669"/>
    <property type="project" value="UniProtKB-KW"/>
</dbReference>
<keyword evidence="6" id="KW-0328">Glycosyltransferase</keyword>
<dbReference type="InterPro" id="IPR050396">
    <property type="entry name" value="Glycosyltr_51/Transpeptidase"/>
</dbReference>
<dbReference type="InterPro" id="IPR001460">
    <property type="entry name" value="PCN-bd_Tpept"/>
</dbReference>
<evidence type="ECO:0000256" key="8">
    <source>
        <dbReference type="ARBA" id="ARBA00022801"/>
    </source>
</evidence>
<reference evidence="15 16" key="1">
    <citation type="journal article" date="2006" name="Int. J. Syst. Evol. Microbiol.">
        <title>Myroides pelagicus sp. nov., isolated from seawater in Thailand.</title>
        <authorList>
            <person name="Yoon J."/>
            <person name="Maneerat S."/>
            <person name="Kawai F."/>
            <person name="Yokota A."/>
        </authorList>
    </citation>
    <scope>NUCLEOTIDE SEQUENCE [LARGE SCALE GENOMIC DNA]</scope>
    <source>
        <strain evidence="15 16">SM1T</strain>
    </source>
</reference>
<dbReference type="InterPro" id="IPR011815">
    <property type="entry name" value="PBP_1c"/>
</dbReference>
<dbReference type="PANTHER" id="PTHR32282">
    <property type="entry name" value="BINDING PROTEIN TRANSPEPTIDASE, PUTATIVE-RELATED"/>
    <property type="match status" value="1"/>
</dbReference>
<keyword evidence="7" id="KW-0808">Transferase</keyword>
<organism evidence="15 16">
    <name type="scientific">Myroides pelagicus</name>
    <dbReference type="NCBI Taxonomy" id="270914"/>
    <lineage>
        <taxon>Bacteria</taxon>
        <taxon>Pseudomonadati</taxon>
        <taxon>Bacteroidota</taxon>
        <taxon>Flavobacteriia</taxon>
        <taxon>Flavobacteriales</taxon>
        <taxon>Flavobacteriaceae</taxon>
        <taxon>Myroides</taxon>
    </lineage>
</organism>
<dbReference type="Proteomes" id="UP000488936">
    <property type="component" value="Unassembled WGS sequence"/>
</dbReference>
<dbReference type="Pfam" id="PF00905">
    <property type="entry name" value="Transpeptidase"/>
    <property type="match status" value="1"/>
</dbReference>
<evidence type="ECO:0000256" key="3">
    <source>
        <dbReference type="ARBA" id="ARBA00007739"/>
    </source>
</evidence>
<dbReference type="NCBIfam" id="TIGR02073">
    <property type="entry name" value="PBP_1c"/>
    <property type="match status" value="1"/>
</dbReference>
<dbReference type="GO" id="GO:0004180">
    <property type="term" value="F:carboxypeptidase activity"/>
    <property type="evidence" value="ECO:0007669"/>
    <property type="project" value="UniProtKB-KW"/>
</dbReference>
<name>A0A7K1GIP2_9FLAO</name>
<comment type="caution">
    <text evidence="15">The sequence shown here is derived from an EMBL/GenBank/DDBJ whole genome shotgun (WGS) entry which is preliminary data.</text>
</comment>
<keyword evidence="8" id="KW-0378">Hydrolase</keyword>
<dbReference type="Pfam" id="PF00912">
    <property type="entry name" value="Transgly"/>
    <property type="match status" value="1"/>
</dbReference>
<dbReference type="AlphaFoldDB" id="A0A7K1GIP2"/>
<dbReference type="GO" id="GO:0030288">
    <property type="term" value="C:outer membrane-bounded periplasmic space"/>
    <property type="evidence" value="ECO:0007669"/>
    <property type="project" value="TreeGrafter"/>
</dbReference>
<evidence type="ECO:0000259" key="13">
    <source>
        <dbReference type="Pfam" id="PF00912"/>
    </source>
</evidence>
<dbReference type="GO" id="GO:0008955">
    <property type="term" value="F:peptidoglycan glycosyltransferase activity"/>
    <property type="evidence" value="ECO:0007669"/>
    <property type="project" value="UniProtKB-EC"/>
</dbReference>
<evidence type="ECO:0000313" key="16">
    <source>
        <dbReference type="Proteomes" id="UP000488936"/>
    </source>
</evidence>
<evidence type="ECO:0000256" key="6">
    <source>
        <dbReference type="ARBA" id="ARBA00022676"/>
    </source>
</evidence>
<keyword evidence="5" id="KW-0645">Protease</keyword>
<proteinExistence type="inferred from homology"/>
<protein>
    <recommendedName>
        <fullName evidence="10">peptidoglycan glycosyltransferase</fullName>
        <ecNumber evidence="10">2.4.99.28</ecNumber>
    </recommendedName>
</protein>
<dbReference type="EMBL" id="WMJY01000002">
    <property type="protein sequence ID" value="MTH28620.1"/>
    <property type="molecule type" value="Genomic_DNA"/>
</dbReference>
<evidence type="ECO:0000256" key="4">
    <source>
        <dbReference type="ARBA" id="ARBA00022645"/>
    </source>
</evidence>
<dbReference type="RefSeq" id="WP_155034608.1">
    <property type="nucleotide sequence ID" value="NZ_JBHTIG010000038.1"/>
</dbReference>
<feature type="domain" description="Penicillin-binding protein transpeptidase" evidence="12">
    <location>
        <begin position="306"/>
        <end position="565"/>
    </location>
</feature>
<keyword evidence="16" id="KW-1185">Reference proteome</keyword>
<dbReference type="InterPro" id="IPR023346">
    <property type="entry name" value="Lysozyme-like_dom_sf"/>
</dbReference>
<comment type="catalytic activity">
    <reaction evidence="11">
        <text>[GlcNAc-(1-&gt;4)-Mur2Ac(oyl-L-Ala-gamma-D-Glu-L-Lys-D-Ala-D-Ala)](n)-di-trans,octa-cis-undecaprenyl diphosphate + beta-D-GlcNAc-(1-&gt;4)-Mur2Ac(oyl-L-Ala-gamma-D-Glu-L-Lys-D-Ala-D-Ala)-di-trans,octa-cis-undecaprenyl diphosphate = [GlcNAc-(1-&gt;4)-Mur2Ac(oyl-L-Ala-gamma-D-Glu-L-Lys-D-Ala-D-Ala)](n+1)-di-trans,octa-cis-undecaprenyl diphosphate + di-trans,octa-cis-undecaprenyl diphosphate + H(+)</text>
        <dbReference type="Rhea" id="RHEA:23708"/>
        <dbReference type="Rhea" id="RHEA-COMP:9602"/>
        <dbReference type="Rhea" id="RHEA-COMP:9603"/>
        <dbReference type="ChEBI" id="CHEBI:15378"/>
        <dbReference type="ChEBI" id="CHEBI:58405"/>
        <dbReference type="ChEBI" id="CHEBI:60033"/>
        <dbReference type="ChEBI" id="CHEBI:78435"/>
        <dbReference type="EC" id="2.4.99.28"/>
    </reaction>
</comment>
<evidence type="ECO:0000259" key="12">
    <source>
        <dbReference type="Pfam" id="PF00905"/>
    </source>
</evidence>
<evidence type="ECO:0000259" key="14">
    <source>
        <dbReference type="Pfam" id="PF06832"/>
    </source>
</evidence>
<dbReference type="InterPro" id="IPR009647">
    <property type="entry name" value="PBP_C"/>
</dbReference>
<comment type="similarity">
    <text evidence="2">In the C-terminal section; belongs to the transpeptidase family.</text>
</comment>
<dbReference type="OrthoDB" id="9766909at2"/>
<dbReference type="GO" id="GO:0008658">
    <property type="term" value="F:penicillin binding"/>
    <property type="evidence" value="ECO:0007669"/>
    <property type="project" value="InterPro"/>
</dbReference>
<accession>A0A7K1GIP2</accession>
<dbReference type="InterPro" id="IPR001264">
    <property type="entry name" value="Glyco_trans_51"/>
</dbReference>
<dbReference type="Gene3D" id="1.10.3810.10">
    <property type="entry name" value="Biosynthetic peptidoglycan transglycosylase-like"/>
    <property type="match status" value="1"/>
</dbReference>
<dbReference type="InterPro" id="IPR012338">
    <property type="entry name" value="Beta-lactam/transpept-like"/>
</dbReference>
<dbReference type="Gene3D" id="3.40.710.10">
    <property type="entry name" value="DD-peptidase/beta-lactamase superfamily"/>
    <property type="match status" value="1"/>
</dbReference>
<evidence type="ECO:0000256" key="5">
    <source>
        <dbReference type="ARBA" id="ARBA00022670"/>
    </source>
</evidence>
<dbReference type="InterPro" id="IPR036950">
    <property type="entry name" value="PBP_transglycosylase"/>
</dbReference>
<feature type="domain" description="Glycosyl transferase family 51" evidence="13">
    <location>
        <begin position="66"/>
        <end position="228"/>
    </location>
</feature>
<keyword evidence="9" id="KW-0511">Multifunctional enzyme</keyword>
<comment type="pathway">
    <text evidence="1">Cell wall biogenesis; peptidoglycan biosynthesis.</text>
</comment>
<evidence type="ECO:0000256" key="11">
    <source>
        <dbReference type="ARBA" id="ARBA00049902"/>
    </source>
</evidence>
<dbReference type="SUPFAM" id="SSF53955">
    <property type="entry name" value="Lysozyme-like"/>
    <property type="match status" value="1"/>
</dbReference>
<evidence type="ECO:0000256" key="7">
    <source>
        <dbReference type="ARBA" id="ARBA00022679"/>
    </source>
</evidence>
<dbReference type="GO" id="GO:0009252">
    <property type="term" value="P:peptidoglycan biosynthetic process"/>
    <property type="evidence" value="ECO:0007669"/>
    <property type="project" value="InterPro"/>
</dbReference>
<dbReference type="Pfam" id="PF06832">
    <property type="entry name" value="BiPBP_C"/>
    <property type="match status" value="1"/>
</dbReference>